<keyword evidence="1 2" id="KW-1133">Transmembrane helix</keyword>
<sequence length="746" mass="82955">MKIKSFRVLAMRSIQLCVMFAIYCLFSASILTANGAFSLQENSEMTEMRLEDEHGEQKQRVYSFVDHTIRICVFAFLSAVFAGLTLGVMCANTFTLEIIAESGPSPDCRYAATVLPLRKKGHKTLCTLIISNMLCNVLIVQEFSTVFDVVEVIRTQGTHTHAIDGSASGVWKFVVSTLVILLFAEVLPMSICRSKYSLRVAAAGSIFVNVAMILTYPLSASLGWFLDLVVGSEETGQLYDKKKLRKLMVLHYERSDANDTQMPKSELNLLLAALDFHERKVRDIMTPINKTTYVRDTDLITPDFVEMLWKSGRSRVPVESAPGVFESILVVKDLMTVNTSAEFSPLTVAQVVKAKDRVFAMVCATTSLPSMLKFFLEAQTHMAVVFEEDAKDYGSMHPALLKDTDAPQQTDSSAQRSFTPTITKIIGIVTMEDVVEGLLASEIYDEYDRYEPVEQEPRYAAVDVPGGSSKSGTLQVPKEPQKPPRVNFYSYFTHPTESIPLTDSQVWAVAYYLNRTVPSFYGWKPPYIKLLLDECKDLQICAETPSSLHNSTADLSMSTLDVHASDGCSSPSSLADNVHHMSSRSPFVKNGHIQFLNAAKEKSHILYSRGIRSDRFLLVLGGCVEILVGPEAFRSKLQSFNYIGEEALTASFFVPDFSVVVMTAARVYSISRALFEKYLHYQSSTRHHASKVRILSPGIPSSLRTSTSHRYPVTVTGSEKDSLLCHCGDTIQVPPKQYGTASKHML</sequence>
<dbReference type="InterPro" id="IPR018490">
    <property type="entry name" value="cNMP-bd_dom_sf"/>
</dbReference>
<dbReference type="KEGG" id="phet:94292523"/>
<dbReference type="OrthoDB" id="5353557at2759"/>
<dbReference type="GO" id="GO:0010960">
    <property type="term" value="P:magnesium ion homeostasis"/>
    <property type="evidence" value="ECO:0007669"/>
    <property type="project" value="InterPro"/>
</dbReference>
<dbReference type="Pfam" id="PF25562">
    <property type="entry name" value="CNBH_CNNM2_C"/>
    <property type="match status" value="1"/>
</dbReference>
<dbReference type="InterPro" id="IPR046342">
    <property type="entry name" value="CBS_dom_sf"/>
</dbReference>
<dbReference type="AlphaFoldDB" id="A0A836LIJ2"/>
<feature type="domain" description="CNNM transmembrane" evidence="4">
    <location>
        <begin position="60"/>
        <end position="262"/>
    </location>
</feature>
<dbReference type="EMBL" id="JAFJZO010000018">
    <property type="protein sequence ID" value="KAG5507548.1"/>
    <property type="molecule type" value="Genomic_DNA"/>
</dbReference>
<dbReference type="Proteomes" id="UP000674318">
    <property type="component" value="Unassembled WGS sequence"/>
</dbReference>
<evidence type="ECO:0000259" key="3">
    <source>
        <dbReference type="PROSITE" id="PS50042"/>
    </source>
</evidence>
<dbReference type="SUPFAM" id="SSF51206">
    <property type="entry name" value="cAMP-binding domain-like"/>
    <property type="match status" value="1"/>
</dbReference>
<dbReference type="PROSITE" id="PS50042">
    <property type="entry name" value="CNMP_BINDING_3"/>
    <property type="match status" value="1"/>
</dbReference>
<dbReference type="Gene3D" id="2.60.120.10">
    <property type="entry name" value="Jelly Rolls"/>
    <property type="match status" value="1"/>
</dbReference>
<dbReference type="SUPFAM" id="SSF54631">
    <property type="entry name" value="CBS-domain pair"/>
    <property type="match status" value="1"/>
</dbReference>
<dbReference type="PANTHER" id="PTHR12064:SF94">
    <property type="entry name" value="UNEXTENDED PROTEIN"/>
    <property type="match status" value="1"/>
</dbReference>
<name>A0A836LIJ2_9TRYP</name>
<dbReference type="GO" id="GO:0016020">
    <property type="term" value="C:membrane"/>
    <property type="evidence" value="ECO:0007669"/>
    <property type="project" value="UniProtKB-UniRule"/>
</dbReference>
<feature type="transmembrane region" description="Helical" evidence="2">
    <location>
        <begin position="200"/>
        <end position="226"/>
    </location>
</feature>
<dbReference type="PANTHER" id="PTHR12064">
    <property type="entry name" value="METAL TRANSPORTER CNNM"/>
    <property type="match status" value="1"/>
</dbReference>
<keyword evidence="1 2" id="KW-0812">Transmembrane</keyword>
<evidence type="ECO:0000313" key="5">
    <source>
        <dbReference type="EMBL" id="KAG5507548.1"/>
    </source>
</evidence>
<comment type="caution">
    <text evidence="5">The sequence shown here is derived from an EMBL/GenBank/DDBJ whole genome shotgun (WGS) entry which is preliminary data.</text>
</comment>
<evidence type="ECO:0000259" key="4">
    <source>
        <dbReference type="PROSITE" id="PS51846"/>
    </source>
</evidence>
<dbReference type="InterPro" id="IPR045095">
    <property type="entry name" value="ACDP"/>
</dbReference>
<organism evidence="5 6">
    <name type="scientific">Porcisia hertigi</name>
    <dbReference type="NCBI Taxonomy" id="2761500"/>
    <lineage>
        <taxon>Eukaryota</taxon>
        <taxon>Discoba</taxon>
        <taxon>Euglenozoa</taxon>
        <taxon>Kinetoplastea</taxon>
        <taxon>Metakinetoplastina</taxon>
        <taxon>Trypanosomatida</taxon>
        <taxon>Trypanosomatidae</taxon>
        <taxon>Leishmaniinae</taxon>
        <taxon>Porcisia</taxon>
    </lineage>
</organism>
<dbReference type="Pfam" id="PF01595">
    <property type="entry name" value="CNNM"/>
    <property type="match status" value="1"/>
</dbReference>
<feature type="transmembrane region" description="Helical" evidence="2">
    <location>
        <begin position="68"/>
        <end position="91"/>
    </location>
</feature>
<evidence type="ECO:0000313" key="6">
    <source>
        <dbReference type="Proteomes" id="UP000674318"/>
    </source>
</evidence>
<dbReference type="PROSITE" id="PS51846">
    <property type="entry name" value="CNNM"/>
    <property type="match status" value="1"/>
</dbReference>
<gene>
    <name evidence="5" type="ORF">JKF63_06497</name>
</gene>
<accession>A0A836LIJ2</accession>
<feature type="transmembrane region" description="Helical" evidence="2">
    <location>
        <begin position="170"/>
        <end position="188"/>
    </location>
</feature>
<dbReference type="InterPro" id="IPR014710">
    <property type="entry name" value="RmlC-like_jellyroll"/>
</dbReference>
<reference evidence="5 6" key="1">
    <citation type="submission" date="2021-02" db="EMBL/GenBank/DDBJ databases">
        <title>Porcisia hertigi Genome sequencing and assembly.</title>
        <authorList>
            <person name="Almutairi H."/>
            <person name="Gatherer D."/>
        </authorList>
    </citation>
    <scope>NUCLEOTIDE SEQUENCE [LARGE SCALE GENOMIC DNA]</scope>
    <source>
        <strain evidence="5 6">C119</strain>
    </source>
</reference>
<dbReference type="InterPro" id="IPR002550">
    <property type="entry name" value="CNNM"/>
</dbReference>
<feature type="domain" description="Cyclic nucleotide-binding" evidence="3">
    <location>
        <begin position="606"/>
        <end position="679"/>
    </location>
</feature>
<proteinExistence type="predicted"/>
<keyword evidence="6" id="KW-1185">Reference proteome</keyword>
<protein>
    <recommendedName>
        <fullName evidence="7">CNNM transmembrane domain-containing protein</fullName>
    </recommendedName>
</protein>
<feature type="transmembrane region" description="Helical" evidence="2">
    <location>
        <begin position="125"/>
        <end position="150"/>
    </location>
</feature>
<dbReference type="InterPro" id="IPR000595">
    <property type="entry name" value="cNMP-bd_dom"/>
</dbReference>
<evidence type="ECO:0000256" key="1">
    <source>
        <dbReference type="PROSITE-ProRule" id="PRU01193"/>
    </source>
</evidence>
<evidence type="ECO:0008006" key="7">
    <source>
        <dbReference type="Google" id="ProtNLM"/>
    </source>
</evidence>
<evidence type="ECO:0000256" key="2">
    <source>
        <dbReference type="SAM" id="Phobius"/>
    </source>
</evidence>
<dbReference type="GeneID" id="94292523"/>
<dbReference type="RefSeq" id="XP_067757863.1">
    <property type="nucleotide sequence ID" value="XM_067902446.1"/>
</dbReference>
<keyword evidence="1 2" id="KW-0472">Membrane</keyword>
<dbReference type="Gene3D" id="3.10.580.10">
    <property type="entry name" value="CBS-domain"/>
    <property type="match status" value="1"/>
</dbReference>